<evidence type="ECO:0000256" key="1">
    <source>
        <dbReference type="ARBA" id="ARBA00008959"/>
    </source>
</evidence>
<dbReference type="InterPro" id="IPR051314">
    <property type="entry name" value="AAA_ATPase_RarA/MGS1/WRNIP1"/>
</dbReference>
<dbReference type="PANTHER" id="PTHR13779:SF7">
    <property type="entry name" value="ATPASE WRNIP1"/>
    <property type="match status" value="1"/>
</dbReference>
<dbReference type="Pfam" id="PF16193">
    <property type="entry name" value="AAA_assoc_2"/>
    <property type="match status" value="1"/>
</dbReference>
<dbReference type="Gene3D" id="3.40.50.300">
    <property type="entry name" value="P-loop containing nucleotide triphosphate hydrolases"/>
    <property type="match status" value="1"/>
</dbReference>
<protein>
    <submittedName>
        <fullName evidence="5">Replication-associated recombination protein A</fullName>
    </submittedName>
</protein>
<evidence type="ECO:0000259" key="4">
    <source>
        <dbReference type="SMART" id="SM00382"/>
    </source>
</evidence>
<dbReference type="Gene3D" id="1.20.272.10">
    <property type="match status" value="1"/>
</dbReference>
<gene>
    <name evidence="5" type="ORF">WMW72_26550</name>
</gene>
<sequence length="421" mass="47024">MDLFDYNQQSSAEEYMPLAERMRPRNLDEYIGQTHLVGKGKTLRLLIESDKVPSMILQGPPSSGKTTLATIISYLSEAEFIKLNAVSLTIALLRETFEKARDMKKLYNKRTIVFIDEIHAMKSNIQESLLPVVENGTITLIGCTTESIQHDIIPPLVSRCRVFQLQPLTDREIRTALLQALEDTERGLGKLKLTMAPDALEYLADICNGDLRNALNALEAAVFSTFDSDVVELPAVREAYATRINTISTNDMYNLTSALCKCMRGSHTDGALYWLARLLDSGVDPMYIIRRVIVHSCEDVGMANPNALQVAVAAKEAIQFVGMPEGRLPLAQAVVYVCESPKSNSVYKGINAALQTVRDHRAYEVPAQIRDGTKTYINPIDNPGAVIQYMPQELKHTRFYTPQNAGVEGKIYVKHQEKRTK</sequence>
<evidence type="ECO:0000313" key="6">
    <source>
        <dbReference type="Proteomes" id="UP001469365"/>
    </source>
</evidence>
<dbReference type="Gene3D" id="1.10.3710.10">
    <property type="entry name" value="DNA polymerase III clamp loader subunits, C-terminal domain"/>
    <property type="match status" value="1"/>
</dbReference>
<dbReference type="SUPFAM" id="SSF52540">
    <property type="entry name" value="P-loop containing nucleoside triphosphate hydrolases"/>
    <property type="match status" value="1"/>
</dbReference>
<dbReference type="Gene3D" id="1.10.8.60">
    <property type="match status" value="1"/>
</dbReference>
<proteinExistence type="inferred from homology"/>
<keyword evidence="3" id="KW-0067">ATP-binding</keyword>
<dbReference type="InterPro" id="IPR008921">
    <property type="entry name" value="DNA_pol3_clamp-load_cplx_C"/>
</dbReference>
<dbReference type="InterPro" id="IPR021886">
    <property type="entry name" value="MgsA_C"/>
</dbReference>
<evidence type="ECO:0000256" key="3">
    <source>
        <dbReference type="ARBA" id="ARBA00022840"/>
    </source>
</evidence>
<dbReference type="SMART" id="SM00382">
    <property type="entry name" value="AAA"/>
    <property type="match status" value="1"/>
</dbReference>
<evidence type="ECO:0000256" key="2">
    <source>
        <dbReference type="ARBA" id="ARBA00022741"/>
    </source>
</evidence>
<evidence type="ECO:0000313" key="5">
    <source>
        <dbReference type="EMBL" id="MEK8131475.1"/>
    </source>
</evidence>
<dbReference type="InterPro" id="IPR003593">
    <property type="entry name" value="AAA+_ATPase"/>
</dbReference>
<name>A0ABU9DTS6_9BACL</name>
<dbReference type="RefSeq" id="WP_341418607.1">
    <property type="nucleotide sequence ID" value="NZ_JBBPCC010000021.1"/>
</dbReference>
<dbReference type="Proteomes" id="UP001469365">
    <property type="component" value="Unassembled WGS sequence"/>
</dbReference>
<dbReference type="CDD" id="cd18139">
    <property type="entry name" value="HLD_clamp_RarA"/>
    <property type="match status" value="1"/>
</dbReference>
<dbReference type="PANTHER" id="PTHR13779">
    <property type="entry name" value="WERNER HELICASE-INTERACTING PROTEIN 1 FAMILY MEMBER"/>
    <property type="match status" value="1"/>
</dbReference>
<dbReference type="CDD" id="cd00009">
    <property type="entry name" value="AAA"/>
    <property type="match status" value="1"/>
</dbReference>
<reference evidence="5 6" key="1">
    <citation type="submission" date="2024-04" db="EMBL/GenBank/DDBJ databases">
        <title>draft genome sequnece of Paenibacillus filicis.</title>
        <authorList>
            <person name="Kim D.-U."/>
        </authorList>
    </citation>
    <scope>NUCLEOTIDE SEQUENCE [LARGE SCALE GENOMIC DNA]</scope>
    <source>
        <strain evidence="5 6">KACC14197</strain>
    </source>
</reference>
<dbReference type="InterPro" id="IPR003959">
    <property type="entry name" value="ATPase_AAA_core"/>
</dbReference>
<accession>A0ABU9DTS6</accession>
<keyword evidence="6" id="KW-1185">Reference proteome</keyword>
<dbReference type="Pfam" id="PF00004">
    <property type="entry name" value="AAA"/>
    <property type="match status" value="1"/>
</dbReference>
<organism evidence="5 6">
    <name type="scientific">Paenibacillus filicis</name>
    <dbReference type="NCBI Taxonomy" id="669464"/>
    <lineage>
        <taxon>Bacteria</taxon>
        <taxon>Bacillati</taxon>
        <taxon>Bacillota</taxon>
        <taxon>Bacilli</taxon>
        <taxon>Bacillales</taxon>
        <taxon>Paenibacillaceae</taxon>
        <taxon>Paenibacillus</taxon>
    </lineage>
</organism>
<dbReference type="Pfam" id="PF12002">
    <property type="entry name" value="MgsA_C"/>
    <property type="match status" value="1"/>
</dbReference>
<dbReference type="SUPFAM" id="SSF48019">
    <property type="entry name" value="post-AAA+ oligomerization domain-like"/>
    <property type="match status" value="1"/>
</dbReference>
<dbReference type="InterPro" id="IPR027417">
    <property type="entry name" value="P-loop_NTPase"/>
</dbReference>
<comment type="caution">
    <text evidence="5">The sequence shown here is derived from an EMBL/GenBank/DDBJ whole genome shotgun (WGS) entry which is preliminary data.</text>
</comment>
<dbReference type="InterPro" id="IPR032423">
    <property type="entry name" value="AAA_assoc_2"/>
</dbReference>
<comment type="similarity">
    <text evidence="1">Belongs to the AAA ATPase family. RarA/MGS1/WRNIP1 subfamily.</text>
</comment>
<dbReference type="EMBL" id="JBBPCC010000021">
    <property type="protein sequence ID" value="MEK8131475.1"/>
    <property type="molecule type" value="Genomic_DNA"/>
</dbReference>
<keyword evidence="2" id="KW-0547">Nucleotide-binding</keyword>
<feature type="domain" description="AAA+ ATPase" evidence="4">
    <location>
        <begin position="51"/>
        <end position="168"/>
    </location>
</feature>